<dbReference type="PANTHER" id="PTHR48475">
    <property type="entry name" value="RIBONUCLEASE H"/>
    <property type="match status" value="1"/>
</dbReference>
<accession>A0ABR0UXS3</accession>
<evidence type="ECO:0000313" key="2">
    <source>
        <dbReference type="EMBL" id="KAK6127288.1"/>
    </source>
</evidence>
<feature type="region of interest" description="Disordered" evidence="1">
    <location>
        <begin position="204"/>
        <end position="275"/>
    </location>
</feature>
<feature type="region of interest" description="Disordered" evidence="1">
    <location>
        <begin position="312"/>
        <end position="342"/>
    </location>
</feature>
<dbReference type="InterPro" id="IPR036397">
    <property type="entry name" value="RNaseH_sf"/>
</dbReference>
<evidence type="ECO:0008006" key="4">
    <source>
        <dbReference type="Google" id="ProtNLM"/>
    </source>
</evidence>
<dbReference type="PANTHER" id="PTHR48475:SF2">
    <property type="entry name" value="RIBONUCLEASE H"/>
    <property type="match status" value="1"/>
</dbReference>
<dbReference type="Proteomes" id="UP001318860">
    <property type="component" value="Unassembled WGS sequence"/>
</dbReference>
<gene>
    <name evidence="2" type="ORF">DH2020_038951</name>
</gene>
<feature type="compositionally biased region" description="Gly residues" evidence="1">
    <location>
        <begin position="13"/>
        <end position="30"/>
    </location>
</feature>
<dbReference type="EMBL" id="JABTTQ020001893">
    <property type="protein sequence ID" value="KAK6127288.1"/>
    <property type="molecule type" value="Genomic_DNA"/>
</dbReference>
<keyword evidence="3" id="KW-1185">Reference proteome</keyword>
<feature type="compositionally biased region" description="Basic and acidic residues" evidence="1">
    <location>
        <begin position="312"/>
        <end position="324"/>
    </location>
</feature>
<feature type="compositionally biased region" description="Basic residues" evidence="1">
    <location>
        <begin position="229"/>
        <end position="238"/>
    </location>
</feature>
<sequence>MSSLVSKGKEVVGTGGSSEGVGVTPPGGDGITIPGAEATPPGGGDGVTISGVPSTPVTMRMPVANLEALFAAESVQARATTRVDRSHDRRDSELPRANMAILGQAAPSRGTIHMIVGGPTDGDSNRAKGIRPEVRESIGKCPGGENVTLRRWKEGEQRKSKRKVGGNYDIKEDRMRRYVGVVAELVEKFDKFELLQVPRGENTKADHLSKVASSAQESESRNITVRQTDRKHRARSRNRRGDDWRARSPQILKQERPTGRIRGRRAVKSKSRVISASGGTQSELLREALDQVEEMREQAYLKMEASKSLLKATHDGESKKEEFQCGRPGFKASGRGSKQVGKLEANREGPYKVTKVIAKGAYELEDMKGLNKLKPRVAELTRHHLRSLGSPNLRGLNKLKPRVAELTHHLSPEEALISGLNKLKPPSGRAQLVPPRVPPPGSRYPKVKQGQTRMAELAQTISVP</sequence>
<reference evidence="2 3" key="1">
    <citation type="journal article" date="2021" name="Comput. Struct. Biotechnol. J.">
        <title>De novo genome assembly of the potent medicinal plant Rehmannia glutinosa using nanopore technology.</title>
        <authorList>
            <person name="Ma L."/>
            <person name="Dong C."/>
            <person name="Song C."/>
            <person name="Wang X."/>
            <person name="Zheng X."/>
            <person name="Niu Y."/>
            <person name="Chen S."/>
            <person name="Feng W."/>
        </authorList>
    </citation>
    <scope>NUCLEOTIDE SEQUENCE [LARGE SCALE GENOMIC DNA]</scope>
    <source>
        <strain evidence="2">DH-2019</strain>
    </source>
</reference>
<evidence type="ECO:0000256" key="1">
    <source>
        <dbReference type="SAM" id="MobiDB-lite"/>
    </source>
</evidence>
<feature type="compositionally biased region" description="Basic residues" evidence="1">
    <location>
        <begin position="259"/>
        <end position="271"/>
    </location>
</feature>
<organism evidence="2 3">
    <name type="scientific">Rehmannia glutinosa</name>
    <name type="common">Chinese foxglove</name>
    <dbReference type="NCBI Taxonomy" id="99300"/>
    <lineage>
        <taxon>Eukaryota</taxon>
        <taxon>Viridiplantae</taxon>
        <taxon>Streptophyta</taxon>
        <taxon>Embryophyta</taxon>
        <taxon>Tracheophyta</taxon>
        <taxon>Spermatophyta</taxon>
        <taxon>Magnoliopsida</taxon>
        <taxon>eudicotyledons</taxon>
        <taxon>Gunneridae</taxon>
        <taxon>Pentapetalae</taxon>
        <taxon>asterids</taxon>
        <taxon>lamiids</taxon>
        <taxon>Lamiales</taxon>
        <taxon>Orobanchaceae</taxon>
        <taxon>Rehmannieae</taxon>
        <taxon>Rehmannia</taxon>
    </lineage>
</organism>
<name>A0ABR0UXS3_REHGL</name>
<evidence type="ECO:0000313" key="3">
    <source>
        <dbReference type="Proteomes" id="UP001318860"/>
    </source>
</evidence>
<feature type="region of interest" description="Disordered" evidence="1">
    <location>
        <begin position="425"/>
        <end position="452"/>
    </location>
</feature>
<feature type="region of interest" description="Disordered" evidence="1">
    <location>
        <begin position="1"/>
        <end position="53"/>
    </location>
</feature>
<feature type="compositionally biased region" description="Polar residues" evidence="1">
    <location>
        <begin position="211"/>
        <end position="226"/>
    </location>
</feature>
<comment type="caution">
    <text evidence="2">The sequence shown here is derived from an EMBL/GenBank/DDBJ whole genome shotgun (WGS) entry which is preliminary data.</text>
</comment>
<proteinExistence type="predicted"/>
<protein>
    <recommendedName>
        <fullName evidence="4">RNase H type-1 domain-containing protein</fullName>
    </recommendedName>
</protein>
<dbReference type="Gene3D" id="3.30.420.10">
    <property type="entry name" value="Ribonuclease H-like superfamily/Ribonuclease H"/>
    <property type="match status" value="1"/>
</dbReference>